<accession>A0ABM7WCA2</accession>
<dbReference type="SMART" id="SM00052">
    <property type="entry name" value="EAL"/>
    <property type="match status" value="1"/>
</dbReference>
<dbReference type="SUPFAM" id="SSF55073">
    <property type="entry name" value="Nucleotide cyclase"/>
    <property type="match status" value="1"/>
</dbReference>
<sequence>MTLYRQLLISTLSFTFILFIGVWVDKLYSTRTFLMNQLTSHAQDTATSLGLSLSPFVARGDLATTETMINAIFDRGYYRLIRLTDINNEVLSQRESAVVIDTVPGWFIDKIALATPGAEALLMDGWKKAGTVYVESHPGYAYQALWRTVKTVSLYFLLTGILILAIGGIGIHLLLRPLHRVERQAEAICRREYEIQQQLPCTRELRQVVVSMNKMTTKVKEMFEEQAASAERLRESVFVDVLTGLGNRRYLVAQVNVAMNEKTKPVKGGFQLIQIHDLQLINEGKGYDAGDAIIKRAAEIIGQHADSWPGAITVRLNGGDFALLLPDIDADGNEHIAGAIATHLTQLATEQLAVSEHVCNIGVLSYTRPATLEELLAQSDAALAVARHTGPNQWRRATAATDTLPTQSYGHAWQKETLERSMSEGSLIIYTQRVASLTNRQETLHLEIFSRIALSQEEEIHAEAFVPMAARSTLITKLDRYVTERLLNFPPVAPYNLAINLAARSLLDKEFIKSILSRLASWPPGAPRIFFEFSEYRALQYRTELDEFSRLIKAAGHDLGLDHFGRSFSNFGYLKTVRPHYVKIDPVFIRELASGDKDSYFFISALKGVVHSLDIQLIAEEVETEEQYTLLQEIGIDGVGGFFIEHPQRLARSA</sequence>
<dbReference type="PROSITE" id="PS50883">
    <property type="entry name" value="EAL"/>
    <property type="match status" value="1"/>
</dbReference>
<dbReference type="InterPro" id="IPR029787">
    <property type="entry name" value="Nucleotide_cyclase"/>
</dbReference>
<dbReference type="InterPro" id="IPR032244">
    <property type="entry name" value="LapD_MoxY_N"/>
</dbReference>
<reference evidence="4 5" key="1">
    <citation type="submission" date="2022-01" db="EMBL/GenBank/DDBJ databases">
        <title>Desulfofustis limnae sp. nov., a novel mesophilic sulfate-reducing bacterium isolated from marsh soil.</title>
        <authorList>
            <person name="Watanabe M."/>
            <person name="Takahashi A."/>
            <person name="Kojima H."/>
            <person name="Fukui M."/>
        </authorList>
    </citation>
    <scope>NUCLEOTIDE SEQUENCE [LARGE SCALE GENOMIC DNA]</scope>
    <source>
        <strain evidence="4 5">PPLL</strain>
    </source>
</reference>
<dbReference type="PANTHER" id="PTHR33121:SF23">
    <property type="entry name" value="CYCLIC DI-GMP PHOSPHODIESTERASE PDEB"/>
    <property type="match status" value="1"/>
</dbReference>
<dbReference type="SMART" id="SM00267">
    <property type="entry name" value="GGDEF"/>
    <property type="match status" value="1"/>
</dbReference>
<proteinExistence type="predicted"/>
<evidence type="ECO:0000259" key="3">
    <source>
        <dbReference type="PROSITE" id="PS50887"/>
    </source>
</evidence>
<name>A0ABM7WCA2_9BACT</name>
<evidence type="ECO:0000259" key="2">
    <source>
        <dbReference type="PROSITE" id="PS50883"/>
    </source>
</evidence>
<evidence type="ECO:0000313" key="4">
    <source>
        <dbReference type="EMBL" id="BDD88611.1"/>
    </source>
</evidence>
<dbReference type="Pfam" id="PF16448">
    <property type="entry name" value="LapD_MoxY_N"/>
    <property type="match status" value="1"/>
</dbReference>
<organism evidence="4 5">
    <name type="scientific">Desulfofustis limnaeus</name>
    <dbReference type="NCBI Taxonomy" id="2740163"/>
    <lineage>
        <taxon>Bacteria</taxon>
        <taxon>Pseudomonadati</taxon>
        <taxon>Thermodesulfobacteriota</taxon>
        <taxon>Desulfobulbia</taxon>
        <taxon>Desulfobulbales</taxon>
        <taxon>Desulfocapsaceae</taxon>
        <taxon>Desulfofustis</taxon>
    </lineage>
</organism>
<dbReference type="NCBIfam" id="TIGR00254">
    <property type="entry name" value="GGDEF"/>
    <property type="match status" value="1"/>
</dbReference>
<dbReference type="Gene3D" id="3.30.110.200">
    <property type="match status" value="1"/>
</dbReference>
<evidence type="ECO:0000256" key="1">
    <source>
        <dbReference type="SAM" id="Phobius"/>
    </source>
</evidence>
<gene>
    <name evidence="4" type="ORF">DPPLL_29760</name>
</gene>
<dbReference type="InterPro" id="IPR043128">
    <property type="entry name" value="Rev_trsase/Diguanyl_cyclase"/>
</dbReference>
<evidence type="ECO:0000313" key="5">
    <source>
        <dbReference type="Proteomes" id="UP000830055"/>
    </source>
</evidence>
<dbReference type="Proteomes" id="UP000830055">
    <property type="component" value="Chromosome"/>
</dbReference>
<dbReference type="PROSITE" id="PS50887">
    <property type="entry name" value="GGDEF"/>
    <property type="match status" value="1"/>
</dbReference>
<dbReference type="Pfam" id="PF00563">
    <property type="entry name" value="EAL"/>
    <property type="match status" value="1"/>
</dbReference>
<feature type="transmembrane region" description="Helical" evidence="1">
    <location>
        <begin position="154"/>
        <end position="175"/>
    </location>
</feature>
<dbReference type="CDD" id="cd01948">
    <property type="entry name" value="EAL"/>
    <property type="match status" value="1"/>
</dbReference>
<dbReference type="RefSeq" id="WP_284151955.1">
    <property type="nucleotide sequence ID" value="NZ_AP025516.1"/>
</dbReference>
<dbReference type="Gene3D" id="3.20.20.450">
    <property type="entry name" value="EAL domain"/>
    <property type="match status" value="1"/>
</dbReference>
<dbReference type="InterPro" id="IPR000160">
    <property type="entry name" value="GGDEF_dom"/>
</dbReference>
<dbReference type="CDD" id="cd01949">
    <property type="entry name" value="GGDEF"/>
    <property type="match status" value="1"/>
</dbReference>
<dbReference type="Gene3D" id="6.20.270.20">
    <property type="entry name" value="LapD/MoxY periplasmic domain"/>
    <property type="match status" value="1"/>
</dbReference>
<dbReference type="Gene3D" id="3.30.70.270">
    <property type="match status" value="1"/>
</dbReference>
<dbReference type="SUPFAM" id="SSF141868">
    <property type="entry name" value="EAL domain-like"/>
    <property type="match status" value="1"/>
</dbReference>
<dbReference type="InterPro" id="IPR042461">
    <property type="entry name" value="LapD_MoxY_peri_C"/>
</dbReference>
<feature type="domain" description="EAL" evidence="2">
    <location>
        <begin position="411"/>
        <end position="654"/>
    </location>
</feature>
<feature type="transmembrane region" description="Helical" evidence="1">
    <location>
        <begin position="7"/>
        <end position="24"/>
    </location>
</feature>
<keyword evidence="1" id="KW-1133">Transmembrane helix</keyword>
<keyword evidence="1" id="KW-0472">Membrane</keyword>
<dbReference type="Pfam" id="PF00990">
    <property type="entry name" value="GGDEF"/>
    <property type="match status" value="1"/>
</dbReference>
<dbReference type="InterPro" id="IPR001633">
    <property type="entry name" value="EAL_dom"/>
</dbReference>
<feature type="domain" description="GGDEF" evidence="3">
    <location>
        <begin position="266"/>
        <end position="399"/>
    </location>
</feature>
<keyword evidence="5" id="KW-1185">Reference proteome</keyword>
<dbReference type="InterPro" id="IPR050706">
    <property type="entry name" value="Cyclic-di-GMP_PDE-like"/>
</dbReference>
<keyword evidence="1" id="KW-0812">Transmembrane</keyword>
<dbReference type="EMBL" id="AP025516">
    <property type="protein sequence ID" value="BDD88611.1"/>
    <property type="molecule type" value="Genomic_DNA"/>
</dbReference>
<protein>
    <submittedName>
        <fullName evidence="4">GGDEF domain-containing protein</fullName>
    </submittedName>
</protein>
<dbReference type="PANTHER" id="PTHR33121">
    <property type="entry name" value="CYCLIC DI-GMP PHOSPHODIESTERASE PDEF"/>
    <property type="match status" value="1"/>
</dbReference>
<dbReference type="InterPro" id="IPR035919">
    <property type="entry name" value="EAL_sf"/>
</dbReference>